<evidence type="ECO:0000259" key="1">
    <source>
        <dbReference type="Pfam" id="PF00535"/>
    </source>
</evidence>
<evidence type="ECO:0000313" key="2">
    <source>
        <dbReference type="EMBL" id="SFV29939.1"/>
    </source>
</evidence>
<accession>A0A1I7N5I8</accession>
<dbReference type="InterPro" id="IPR029044">
    <property type="entry name" value="Nucleotide-diphossugar_trans"/>
</dbReference>
<dbReference type="Gene3D" id="3.90.550.10">
    <property type="entry name" value="Spore Coat Polysaccharide Biosynthesis Protein SpsA, Chain A"/>
    <property type="match status" value="1"/>
</dbReference>
<sequence length="266" mass="28902">MTIAAIHSQAVTDAPLRFPGGKLDIPKVSVVMPTLNEANNLPIVFAKMPAWVHEIIIVDGRSTDNTREVALSLHHAVRILEEPKKGKGAALRAGFGAATGDIIVSIDADGSMSADELILFVAALMAGADFVKGSRFIQGGGTEDMSIFRMLGNWALTHIVRVLYGSGFSDLCYGYNAFWKMHLPLLNITCDGFEIETALNLSALRSGVKIVEIPSFEKNRVHGQSNLNAFTDGFRVLWTIMKEMFRRQASPTHLSAPSTVNGFVKS</sequence>
<gene>
    <name evidence="2" type="ORF">SAMN04488557_1370</name>
</gene>
<dbReference type="SUPFAM" id="SSF53448">
    <property type="entry name" value="Nucleotide-diphospho-sugar transferases"/>
    <property type="match status" value="1"/>
</dbReference>
<dbReference type="PANTHER" id="PTHR48090">
    <property type="entry name" value="UNDECAPRENYL-PHOSPHATE 4-DEOXY-4-FORMAMIDO-L-ARABINOSE TRANSFERASE-RELATED"/>
    <property type="match status" value="1"/>
</dbReference>
<dbReference type="InterPro" id="IPR050256">
    <property type="entry name" value="Glycosyltransferase_2"/>
</dbReference>
<dbReference type="InterPro" id="IPR001173">
    <property type="entry name" value="Glyco_trans_2-like"/>
</dbReference>
<dbReference type="PANTHER" id="PTHR48090:SF7">
    <property type="entry name" value="RFBJ PROTEIN"/>
    <property type="match status" value="1"/>
</dbReference>
<dbReference type="EMBL" id="FPCH01000001">
    <property type="protein sequence ID" value="SFV29939.1"/>
    <property type="molecule type" value="Genomic_DNA"/>
</dbReference>
<dbReference type="GO" id="GO:0016740">
    <property type="term" value="F:transferase activity"/>
    <property type="evidence" value="ECO:0007669"/>
    <property type="project" value="UniProtKB-KW"/>
</dbReference>
<name>A0A1I7N5I8_9HYPH</name>
<dbReference type="Pfam" id="PF00535">
    <property type="entry name" value="Glycos_transf_2"/>
    <property type="match status" value="1"/>
</dbReference>
<proteinExistence type="predicted"/>
<dbReference type="RefSeq" id="WP_244531106.1">
    <property type="nucleotide sequence ID" value="NZ_FPCH01000001.1"/>
</dbReference>
<dbReference type="CDD" id="cd04179">
    <property type="entry name" value="DPM_DPG-synthase_like"/>
    <property type="match status" value="1"/>
</dbReference>
<reference evidence="3" key="1">
    <citation type="submission" date="2016-10" db="EMBL/GenBank/DDBJ databases">
        <authorList>
            <person name="Varghese N."/>
            <person name="Submissions S."/>
        </authorList>
    </citation>
    <scope>NUCLEOTIDE SEQUENCE [LARGE SCALE GENOMIC DNA]</scope>
    <source>
        <strain evidence="3">DSM 1565</strain>
    </source>
</reference>
<keyword evidence="2" id="KW-0808">Transferase</keyword>
<dbReference type="Proteomes" id="UP000199423">
    <property type="component" value="Unassembled WGS sequence"/>
</dbReference>
<protein>
    <submittedName>
        <fullName evidence="2">Glycosyltransferase involved in cell wall bisynthesis</fullName>
    </submittedName>
</protein>
<dbReference type="AlphaFoldDB" id="A0A1I7N5I8"/>
<dbReference type="STRING" id="51670.SAMN04488557_1370"/>
<evidence type="ECO:0000313" key="3">
    <source>
        <dbReference type="Proteomes" id="UP000199423"/>
    </source>
</evidence>
<feature type="domain" description="Glycosyltransferase 2-like" evidence="1">
    <location>
        <begin position="29"/>
        <end position="146"/>
    </location>
</feature>
<organism evidence="2 3">
    <name type="scientific">Hyphomicrobium facile</name>
    <dbReference type="NCBI Taxonomy" id="51670"/>
    <lineage>
        <taxon>Bacteria</taxon>
        <taxon>Pseudomonadati</taxon>
        <taxon>Pseudomonadota</taxon>
        <taxon>Alphaproteobacteria</taxon>
        <taxon>Hyphomicrobiales</taxon>
        <taxon>Hyphomicrobiaceae</taxon>
        <taxon>Hyphomicrobium</taxon>
    </lineage>
</organism>
<keyword evidence="3" id="KW-1185">Reference proteome</keyword>